<dbReference type="Proteomes" id="UP000092544">
    <property type="component" value="Unassembled WGS sequence"/>
</dbReference>
<dbReference type="PROSITE" id="PS51340">
    <property type="entry name" value="MOSC"/>
    <property type="match status" value="1"/>
</dbReference>
<dbReference type="OrthoDB" id="581532at2"/>
<dbReference type="InterPro" id="IPR005302">
    <property type="entry name" value="MoCF_Sase_C"/>
</dbReference>
<evidence type="ECO:0000259" key="1">
    <source>
        <dbReference type="PROSITE" id="PS51340"/>
    </source>
</evidence>
<dbReference type="InterPro" id="IPR005303">
    <property type="entry name" value="MOCOS_middle"/>
</dbReference>
<dbReference type="SUPFAM" id="SSF50800">
    <property type="entry name" value="PK beta-barrel domain-like"/>
    <property type="match status" value="1"/>
</dbReference>
<organism evidence="2 3">
    <name type="scientific">Marinomonas spartinae</name>
    <dbReference type="NCBI Taxonomy" id="1792290"/>
    <lineage>
        <taxon>Bacteria</taxon>
        <taxon>Pseudomonadati</taxon>
        <taxon>Pseudomonadota</taxon>
        <taxon>Gammaproteobacteria</taxon>
        <taxon>Oceanospirillales</taxon>
        <taxon>Oceanospirillaceae</taxon>
        <taxon>Marinomonas</taxon>
    </lineage>
</organism>
<dbReference type="GO" id="GO:0003824">
    <property type="term" value="F:catalytic activity"/>
    <property type="evidence" value="ECO:0007669"/>
    <property type="project" value="InterPro"/>
</dbReference>
<dbReference type="STRING" id="1792290.MSP8886_03075"/>
<protein>
    <submittedName>
        <fullName evidence="2">MOSC domain protein</fullName>
    </submittedName>
</protein>
<dbReference type="PANTHER" id="PTHR14237">
    <property type="entry name" value="MOLYBDOPTERIN COFACTOR SULFURASE MOSC"/>
    <property type="match status" value="1"/>
</dbReference>
<reference evidence="2 3" key="1">
    <citation type="submission" date="2016-06" db="EMBL/GenBank/DDBJ databases">
        <authorList>
            <person name="Kjaerup R.B."/>
            <person name="Dalgaard T.S."/>
            <person name="Juul-Madsen H.R."/>
        </authorList>
    </citation>
    <scope>NUCLEOTIDE SEQUENCE [LARGE SCALE GENOMIC DNA]</scope>
    <source>
        <strain evidence="2 3">CECT 8886</strain>
    </source>
</reference>
<dbReference type="GO" id="GO:0030151">
    <property type="term" value="F:molybdenum ion binding"/>
    <property type="evidence" value="ECO:0007669"/>
    <property type="project" value="InterPro"/>
</dbReference>
<feature type="domain" description="MOSC" evidence="1">
    <location>
        <begin position="121"/>
        <end position="267"/>
    </location>
</feature>
<keyword evidence="3" id="KW-1185">Reference proteome</keyword>
<accession>A0A1A8TKU7</accession>
<dbReference type="InterPro" id="IPR011037">
    <property type="entry name" value="Pyrv_Knase-like_insert_dom_sf"/>
</dbReference>
<evidence type="ECO:0000313" key="2">
    <source>
        <dbReference type="EMBL" id="SBS34467.1"/>
    </source>
</evidence>
<evidence type="ECO:0000313" key="3">
    <source>
        <dbReference type="Proteomes" id="UP000092544"/>
    </source>
</evidence>
<dbReference type="SUPFAM" id="SSF141673">
    <property type="entry name" value="MOSC N-terminal domain-like"/>
    <property type="match status" value="1"/>
</dbReference>
<dbReference type="EMBL" id="FLOB01000008">
    <property type="protein sequence ID" value="SBS34467.1"/>
    <property type="molecule type" value="Genomic_DNA"/>
</dbReference>
<proteinExistence type="predicted"/>
<name>A0A1A8TKU7_9GAMM</name>
<gene>
    <name evidence="2" type="ORF">MSP8886_03075</name>
</gene>
<dbReference type="Pfam" id="PF03476">
    <property type="entry name" value="MOSC_N"/>
    <property type="match status" value="1"/>
</dbReference>
<sequence>MPYSLSSISIYPIKSIHGVELVQSQVEWSGLTGDRRYMLINSNGEFITGRDFPQLVLIKAERLTNKTWELSHPDTAIKLVLDPATFSSIYQDVVIWEKSLKAQHCSELANAWFSQVLDSDVRLVYFGEQSERFTKRRPESPVGFADGYPFHLTSQASLEELNRTCQESIQMTQFRPNLVVTGSQPFEEETWKRLRIGDVEFENVKPCARCIFTTVHPETALRSKKGEPMKTLGKFRLQPEEKVINFGINLIALNTGEIHVGDKMEVLEYQEAFTYQDKR</sequence>
<dbReference type="PANTHER" id="PTHR14237:SF19">
    <property type="entry name" value="MITOCHONDRIAL AMIDOXIME REDUCING COMPONENT 1"/>
    <property type="match status" value="1"/>
</dbReference>
<dbReference type="GO" id="GO:0030170">
    <property type="term" value="F:pyridoxal phosphate binding"/>
    <property type="evidence" value="ECO:0007669"/>
    <property type="project" value="InterPro"/>
</dbReference>
<dbReference type="AlphaFoldDB" id="A0A1A8TKU7"/>
<dbReference type="Pfam" id="PF03473">
    <property type="entry name" value="MOSC"/>
    <property type="match status" value="1"/>
</dbReference>